<proteinExistence type="predicted"/>
<keyword evidence="2" id="KW-1185">Reference proteome</keyword>
<evidence type="ECO:0000313" key="2">
    <source>
        <dbReference type="Proteomes" id="UP001150603"/>
    </source>
</evidence>
<reference evidence="1" key="1">
    <citation type="submission" date="2022-07" db="EMBL/GenBank/DDBJ databases">
        <title>Phylogenomic reconstructions and comparative analyses of Kickxellomycotina fungi.</title>
        <authorList>
            <person name="Reynolds N.K."/>
            <person name="Stajich J.E."/>
            <person name="Barry K."/>
            <person name="Grigoriev I.V."/>
            <person name="Crous P."/>
            <person name="Smith M.E."/>
        </authorList>
    </citation>
    <scope>NUCLEOTIDE SEQUENCE</scope>
    <source>
        <strain evidence="1">NRRL 5244</strain>
    </source>
</reference>
<comment type="caution">
    <text evidence="1">The sequence shown here is derived from an EMBL/GenBank/DDBJ whole genome shotgun (WGS) entry which is preliminary data.</text>
</comment>
<sequence length="198" mass="20957">MPDEITSYITATKFITEENVPDNDNYLDAGFTYGKGAMGEGRASGSLSGNIDESSQLIGSFTRDPLEPFDATNADAFETFSHLTGAVHNTVGGMGDLDLWPESSSSSMHAAVDLGLDPGASMQSDPLSASQRPVDYAMQGMYRDMPVAEGTLLSASSRSVHLVTHMATTTVHGTPVLQVVVSADNTFIPESLTISYPV</sequence>
<accession>A0ACC1J5Y4</accession>
<name>A0ACC1J5Y4_9FUNG</name>
<dbReference type="EMBL" id="JANBPW010002988">
    <property type="protein sequence ID" value="KAJ1939003.1"/>
    <property type="molecule type" value="Genomic_DNA"/>
</dbReference>
<evidence type="ECO:0000313" key="1">
    <source>
        <dbReference type="EMBL" id="KAJ1939003.1"/>
    </source>
</evidence>
<gene>
    <name evidence="1" type="ORF">FBU59_004265</name>
</gene>
<organism evidence="1 2">
    <name type="scientific">Linderina macrospora</name>
    <dbReference type="NCBI Taxonomy" id="4868"/>
    <lineage>
        <taxon>Eukaryota</taxon>
        <taxon>Fungi</taxon>
        <taxon>Fungi incertae sedis</taxon>
        <taxon>Zoopagomycota</taxon>
        <taxon>Kickxellomycotina</taxon>
        <taxon>Kickxellomycetes</taxon>
        <taxon>Kickxellales</taxon>
        <taxon>Kickxellaceae</taxon>
        <taxon>Linderina</taxon>
    </lineage>
</organism>
<dbReference type="Proteomes" id="UP001150603">
    <property type="component" value="Unassembled WGS sequence"/>
</dbReference>
<protein>
    <submittedName>
        <fullName evidence="1">Uncharacterized protein</fullName>
    </submittedName>
</protein>